<dbReference type="AlphaFoldDB" id="A0AAV0UXC1"/>
<proteinExistence type="predicted"/>
<dbReference type="Proteomes" id="UP001162031">
    <property type="component" value="Unassembled WGS sequence"/>
</dbReference>
<keyword evidence="2" id="KW-1185">Reference proteome</keyword>
<reference evidence="1" key="1">
    <citation type="submission" date="2022-12" db="EMBL/GenBank/DDBJ databases">
        <authorList>
            <person name="Webb A."/>
        </authorList>
    </citation>
    <scope>NUCLEOTIDE SEQUENCE</scope>
    <source>
        <strain evidence="1">Hp1</strain>
    </source>
</reference>
<sequence>MFTGYRWAERVKVNKLGEYLKKKSTASDYFRQNVVTWWAIAPHLEFILEEMYKIFKVKMIYEQASALFMEQKDPSCLTQIATAMSHTHKN</sequence>
<comment type="caution">
    <text evidence="1">The sequence shown here is derived from an EMBL/GenBank/DDBJ whole genome shotgun (WGS) entry which is preliminary data.</text>
</comment>
<accession>A0AAV0UXC1</accession>
<dbReference type="EMBL" id="CANTFL010001448">
    <property type="protein sequence ID" value="CAI5741147.1"/>
    <property type="molecule type" value="Genomic_DNA"/>
</dbReference>
<organism evidence="1 2">
    <name type="scientific">Hyaloperonospora brassicae</name>
    <name type="common">Brassica downy mildew</name>
    <name type="synonym">Peronospora brassicae</name>
    <dbReference type="NCBI Taxonomy" id="162125"/>
    <lineage>
        <taxon>Eukaryota</taxon>
        <taxon>Sar</taxon>
        <taxon>Stramenopiles</taxon>
        <taxon>Oomycota</taxon>
        <taxon>Peronosporomycetes</taxon>
        <taxon>Peronosporales</taxon>
        <taxon>Peronosporaceae</taxon>
        <taxon>Hyaloperonospora</taxon>
    </lineage>
</organism>
<protein>
    <submittedName>
        <fullName evidence="1">Uncharacterized protein</fullName>
    </submittedName>
</protein>
<name>A0AAV0UXC1_HYABA</name>
<gene>
    <name evidence="1" type="ORF">HBR001_LOCUS8381</name>
</gene>
<evidence type="ECO:0000313" key="2">
    <source>
        <dbReference type="Proteomes" id="UP001162031"/>
    </source>
</evidence>
<evidence type="ECO:0000313" key="1">
    <source>
        <dbReference type="EMBL" id="CAI5741147.1"/>
    </source>
</evidence>